<evidence type="ECO:0000256" key="3">
    <source>
        <dbReference type="ARBA" id="ARBA00022989"/>
    </source>
</evidence>
<dbReference type="GO" id="GO:0016020">
    <property type="term" value="C:membrane"/>
    <property type="evidence" value="ECO:0007669"/>
    <property type="project" value="UniProtKB-SubCell"/>
</dbReference>
<comment type="caution">
    <text evidence="8">The sequence shown here is derived from an EMBL/GenBank/DDBJ whole genome shotgun (WGS) entry which is preliminary data.</text>
</comment>
<protein>
    <submittedName>
        <fullName evidence="8">YhgE/Pip</fullName>
    </submittedName>
</protein>
<reference evidence="8 9" key="1">
    <citation type="journal article" date="2013" name="Genome Announc.">
        <title>Draft genome sequence of an Actinobacterium, Brachybacterium muris strain UCD-AY4.</title>
        <authorList>
            <person name="Lo J.R."/>
            <person name="Lang J.M."/>
            <person name="Darling A.E."/>
            <person name="Eisen J.A."/>
            <person name="Coil D.A."/>
        </authorList>
    </citation>
    <scope>NUCLEOTIDE SEQUENCE [LARGE SCALE GENOMIC DNA]</scope>
    <source>
        <strain evidence="8 9">UCD-AY4</strain>
    </source>
</reference>
<dbReference type="PANTHER" id="PTHR43077:SF10">
    <property type="entry name" value="TRANSPORT PERMEASE PROTEIN"/>
    <property type="match status" value="1"/>
</dbReference>
<evidence type="ECO:0000256" key="1">
    <source>
        <dbReference type="ARBA" id="ARBA00004141"/>
    </source>
</evidence>
<sequence length="928" mass="92089">MNRLRHPRTLIVVLLLPLLVAAVGMWALSGRVDRIDEVPAAVVNLDEGTTMEVDGEEQMVPFGRLLAGALTQPGTVEGQEAPEMTGFDWRLTDAEDARQGLRDGTYAAVVTIPADFSDKVGTLGTPDAVQAQLQVTTNDASGQLNALVGTAVAQASASSMGGEMARQYLDGIYLGFNDLQSSFDEAAAGARELADGTSELDDGLGQTADGTEELADGADEAAGGTRELADGAWGLADGTRAAADGNRQLADGLGGLADGTDGVAGGSRDLATGLDELAGGAEGAASGTDELATGLDELASGTEELANGAEALETGLTGTDTEPGLLDGADALRSGVEGDGTPENPGLVAGADQLATGLEGYADGVQSAYDGLSAGLSGNDQQAGLVTGSEQVADGSRGVADGLDELKGGLAGDGTVENPGMVALATSLRDQACAAVEADPADVQAQALCQQAEGNLLYAQSVDGALNGDGTDQNPGLVSAADQVAGGAEQVATGVDAFAGPVQGAIDTAFNGDGTAENPGLIAPAQALATGARTSADSAPVLVDGVGQLADGLHAYADGVGEFSDGASELATGARDAADGAGELSGGLAQLSDGTRASADGADDLADGAGQLADGARSSADGAGELADGAGQLADGTRELAEGSDELAGGIGELASGTEELADGTRQLADGSTELADGTDELATGLREGADSVPTYSESERERMAEMGAEPITSVAERQNEAAGASTATFPFVAALALWMGAFATFLLLPALSGRLLDRALPMWQVALRSLAPAVGIAVVQAVAVLAVITAMGVSPVSPLGVGVVALAGAIMFAVLHQALMALCGDRIGRIVSILLLVLQAVALVGIVPVQTAPPLLQSVSYLMPLTIVSQGLVHAALGGQVTSLGSVLGSILAWALIGVVVTLVATRNARSSRRTEHAAVGMVPSAA</sequence>
<accession>A0A022KZ11</accession>
<keyword evidence="2 6" id="KW-0812">Transmembrane</keyword>
<dbReference type="Gene3D" id="1.10.287.950">
    <property type="entry name" value="Methyl-accepting chemotaxis protein"/>
    <property type="match status" value="1"/>
</dbReference>
<dbReference type="InterPro" id="IPR017500">
    <property type="entry name" value="Phage_infect_YhgE_N"/>
</dbReference>
<dbReference type="EMBL" id="AORC01000004">
    <property type="protein sequence ID" value="EYT50484.1"/>
    <property type="molecule type" value="Genomic_DNA"/>
</dbReference>
<dbReference type="Pfam" id="PF12698">
    <property type="entry name" value="ABC2_membrane_3"/>
    <property type="match status" value="1"/>
</dbReference>
<dbReference type="InterPro" id="IPR013525">
    <property type="entry name" value="ABC2_TM"/>
</dbReference>
<comment type="subcellular location">
    <subcellularLocation>
        <location evidence="1">Membrane</location>
        <topology evidence="1">Multi-pass membrane protein</topology>
    </subcellularLocation>
</comment>
<feature type="transmembrane region" description="Helical" evidence="6">
    <location>
        <begin position="888"/>
        <end position="906"/>
    </location>
</feature>
<dbReference type="GO" id="GO:0140359">
    <property type="term" value="F:ABC-type transporter activity"/>
    <property type="evidence" value="ECO:0007669"/>
    <property type="project" value="InterPro"/>
</dbReference>
<evidence type="ECO:0000313" key="8">
    <source>
        <dbReference type="EMBL" id="EYT50484.1"/>
    </source>
</evidence>
<keyword evidence="9" id="KW-1185">Reference proteome</keyword>
<dbReference type="PANTHER" id="PTHR43077">
    <property type="entry name" value="TRANSPORT PERMEASE YVFS-RELATED"/>
    <property type="match status" value="1"/>
</dbReference>
<dbReference type="SUPFAM" id="SSF101967">
    <property type="entry name" value="Adhesin YadA, collagen-binding domain"/>
    <property type="match status" value="1"/>
</dbReference>
<dbReference type="Proteomes" id="UP000019754">
    <property type="component" value="Unassembled WGS sequence"/>
</dbReference>
<feature type="transmembrane region" description="Helical" evidence="6">
    <location>
        <begin position="800"/>
        <end position="824"/>
    </location>
</feature>
<feature type="transmembrane region" description="Helical" evidence="6">
    <location>
        <begin position="831"/>
        <end position="850"/>
    </location>
</feature>
<keyword evidence="4 6" id="KW-0472">Membrane</keyword>
<evidence type="ECO:0000256" key="6">
    <source>
        <dbReference type="SAM" id="Phobius"/>
    </source>
</evidence>
<feature type="region of interest" description="Disordered" evidence="5">
    <location>
        <begin position="681"/>
        <end position="704"/>
    </location>
</feature>
<dbReference type="RefSeq" id="WP_017822563.1">
    <property type="nucleotide sequence ID" value="NZ_AORC01000004.1"/>
</dbReference>
<evidence type="ECO:0000256" key="4">
    <source>
        <dbReference type="ARBA" id="ARBA00023136"/>
    </source>
</evidence>
<proteinExistence type="predicted"/>
<dbReference type="NCBIfam" id="TIGR03061">
    <property type="entry name" value="pip_yhgE_Nterm"/>
    <property type="match status" value="1"/>
</dbReference>
<feature type="transmembrane region" description="Helical" evidence="6">
    <location>
        <begin position="728"/>
        <end position="749"/>
    </location>
</feature>
<feature type="transmembrane region" description="Helical" evidence="6">
    <location>
        <begin position="770"/>
        <end position="794"/>
    </location>
</feature>
<dbReference type="Gene3D" id="3.40.1710.10">
    <property type="entry name" value="abc type-2 transporter like domain"/>
    <property type="match status" value="1"/>
</dbReference>
<dbReference type="NCBIfam" id="TIGR03057">
    <property type="entry name" value="xxxLxxG_by_4"/>
    <property type="match status" value="6"/>
</dbReference>
<dbReference type="OrthoDB" id="9811483at2"/>
<keyword evidence="3 6" id="KW-1133">Transmembrane helix</keyword>
<name>A0A022KZ11_9MICO</name>
<dbReference type="STRING" id="1249481.D641_0104255"/>
<feature type="domain" description="ABC-2 type transporter transmembrane" evidence="7">
    <location>
        <begin position="8"/>
        <end position="154"/>
    </location>
</feature>
<evidence type="ECO:0000256" key="5">
    <source>
        <dbReference type="SAM" id="MobiDB-lite"/>
    </source>
</evidence>
<evidence type="ECO:0000259" key="7">
    <source>
        <dbReference type="Pfam" id="PF12698"/>
    </source>
</evidence>
<dbReference type="InterPro" id="IPR023908">
    <property type="entry name" value="xxxLxxG_rpt"/>
</dbReference>
<dbReference type="InterPro" id="IPR011049">
    <property type="entry name" value="Serralysin-like_metalloprot_C"/>
</dbReference>
<organism evidence="8 9">
    <name type="scientific">Brachybacterium muris UCD-AY4</name>
    <dbReference type="NCBI Taxonomy" id="1249481"/>
    <lineage>
        <taxon>Bacteria</taxon>
        <taxon>Bacillati</taxon>
        <taxon>Actinomycetota</taxon>
        <taxon>Actinomycetes</taxon>
        <taxon>Micrococcales</taxon>
        <taxon>Dermabacteraceae</taxon>
        <taxon>Brachybacterium</taxon>
    </lineage>
</organism>
<dbReference type="InterPro" id="IPR051328">
    <property type="entry name" value="T7SS_ABC-Transporter"/>
</dbReference>
<dbReference type="HOGENOM" id="CLU_004534_1_1_11"/>
<evidence type="ECO:0000256" key="2">
    <source>
        <dbReference type="ARBA" id="ARBA00022692"/>
    </source>
</evidence>
<gene>
    <name evidence="8" type="ORF">D641_0104255</name>
</gene>
<evidence type="ECO:0000313" key="9">
    <source>
        <dbReference type="Proteomes" id="UP000019754"/>
    </source>
</evidence>
<dbReference type="AlphaFoldDB" id="A0A022KZ11"/>